<dbReference type="Gene3D" id="1.25.40.10">
    <property type="entry name" value="Tetratricopeptide repeat domain"/>
    <property type="match status" value="1"/>
</dbReference>
<dbReference type="AlphaFoldDB" id="A0AAE3SK37"/>
<gene>
    <name evidence="2" type="ORF">OM074_05220</name>
</gene>
<dbReference type="RefSeq" id="WP_301198237.1">
    <property type="nucleotide sequence ID" value="NZ_JAPDPI010000007.1"/>
</dbReference>
<dbReference type="Pfam" id="PF07676">
    <property type="entry name" value="PD40"/>
    <property type="match status" value="3"/>
</dbReference>
<protein>
    <submittedName>
        <fullName evidence="2">Tetratricopeptide repeat protein</fullName>
    </submittedName>
</protein>
<dbReference type="Gene3D" id="2.120.10.30">
    <property type="entry name" value="TolB, C-terminal domain"/>
    <property type="match status" value="2"/>
</dbReference>
<dbReference type="InterPro" id="IPR011990">
    <property type="entry name" value="TPR-like_helical_dom_sf"/>
</dbReference>
<reference evidence="2" key="1">
    <citation type="submission" date="2022-10" db="EMBL/GenBank/DDBJ databases">
        <authorList>
            <person name="Yu W.X."/>
        </authorList>
    </citation>
    <scope>NUCLEOTIDE SEQUENCE</scope>
    <source>
        <strain evidence="2">D04</strain>
    </source>
</reference>
<dbReference type="InterPro" id="IPR008969">
    <property type="entry name" value="CarboxyPept-like_regulatory"/>
</dbReference>
<organism evidence="2 3">
    <name type="scientific">Plebeiibacterium marinum</name>
    <dbReference type="NCBI Taxonomy" id="2992111"/>
    <lineage>
        <taxon>Bacteria</taxon>
        <taxon>Pseudomonadati</taxon>
        <taxon>Bacteroidota</taxon>
        <taxon>Bacteroidia</taxon>
        <taxon>Marinilabiliales</taxon>
        <taxon>Marinilabiliaceae</taxon>
        <taxon>Plebeiibacterium</taxon>
    </lineage>
</organism>
<dbReference type="EMBL" id="JAPDPI010000007">
    <property type="protein sequence ID" value="MCW3805015.1"/>
    <property type="molecule type" value="Genomic_DNA"/>
</dbReference>
<keyword evidence="3" id="KW-1185">Reference proteome</keyword>
<dbReference type="InterPro" id="IPR011659">
    <property type="entry name" value="WD40"/>
</dbReference>
<dbReference type="Proteomes" id="UP001207408">
    <property type="component" value="Unassembled WGS sequence"/>
</dbReference>
<accession>A0AAE3SK37</accession>
<evidence type="ECO:0000313" key="2">
    <source>
        <dbReference type="EMBL" id="MCW3805015.1"/>
    </source>
</evidence>
<dbReference type="SUPFAM" id="SSF49464">
    <property type="entry name" value="Carboxypeptidase regulatory domain-like"/>
    <property type="match status" value="1"/>
</dbReference>
<dbReference type="SUPFAM" id="SSF48452">
    <property type="entry name" value="TPR-like"/>
    <property type="match status" value="1"/>
</dbReference>
<sequence length="529" mass="59480">MKKQLTVTLLILLLFNISFGQDKTYKKQITKANHYINIENYAKAAEIYDELLKEYPTDSFVLFKAGECFLFSEGRIKQAVEILEKVVKQYPIENKNSIEAIESRFYLGQAYHLDYQFEKALKTYELLNNQIPAKKKDAIKKIEREVGYCTSAIELMKNPVQFKISNLGPLVNTEFDEHSPIINLTEDLLIFTSNRETEESLKMASGISDENVYFSLWREGRWITTRALDINTKGNNASIGISPDGKTLLFYQNDGAIGNIYTSTLKNDKWGELEKLPAPINSMANETHASFSLDGNTIFFSSDRIGGFGGKDLYKSTKLPNGEWGKVVNLGSGINTELDEESPYIHPNGKTLYFSSESHNSMGGFDIFSASTDSSGVWDNVTNIGYPINTPFDDLFFAPTVNEQRVYYASKRNDSFGGSDLYLLEFPDNAPNALTVVGGFIFNQDGDPAADAHISIINKKTGNKEGVYRPSQSNGKYIVIIPADTDYLMEIKMKGYKTILKDFNIPSGNAFARKGHTFYLDPILLEKDQ</sequence>
<dbReference type="PANTHER" id="PTHR36842">
    <property type="entry name" value="PROTEIN TOLB HOMOLOG"/>
    <property type="match status" value="1"/>
</dbReference>
<proteinExistence type="inferred from homology"/>
<dbReference type="SUPFAM" id="SSF82171">
    <property type="entry name" value="DPP6 N-terminal domain-like"/>
    <property type="match status" value="1"/>
</dbReference>
<evidence type="ECO:0000256" key="1">
    <source>
        <dbReference type="ARBA" id="ARBA00009820"/>
    </source>
</evidence>
<dbReference type="PANTHER" id="PTHR36842:SF1">
    <property type="entry name" value="PROTEIN TOLB"/>
    <property type="match status" value="1"/>
</dbReference>
<dbReference type="Pfam" id="PF13174">
    <property type="entry name" value="TPR_6"/>
    <property type="match status" value="2"/>
</dbReference>
<dbReference type="InterPro" id="IPR011042">
    <property type="entry name" value="6-blade_b-propeller_TolB-like"/>
</dbReference>
<comment type="caution">
    <text evidence="2">The sequence shown here is derived from an EMBL/GenBank/DDBJ whole genome shotgun (WGS) entry which is preliminary data.</text>
</comment>
<evidence type="ECO:0000313" key="3">
    <source>
        <dbReference type="Proteomes" id="UP001207408"/>
    </source>
</evidence>
<comment type="similarity">
    <text evidence="1">Belongs to the TolB family.</text>
</comment>
<name>A0AAE3SK37_9BACT</name>
<dbReference type="InterPro" id="IPR019734">
    <property type="entry name" value="TPR_rpt"/>
</dbReference>